<dbReference type="EMBL" id="MCYL01000044">
    <property type="protein sequence ID" value="PML53553.1"/>
    <property type="molecule type" value="Genomic_DNA"/>
</dbReference>
<accession>A0A2N7IAQ7</accession>
<dbReference type="Gene3D" id="1.20.120.450">
    <property type="entry name" value="dinb family like domain"/>
    <property type="match status" value="1"/>
</dbReference>
<sequence>MAETKKMLTHYLKQLKIIVSKVPPTIYHYSLSDGMFSLEMHAKIASNFALRGYCPLLNVETVSFYKDEDGEKAILNQIDETVIYLENAPDINKYDDSKVITDKAGFAEVKLCQSEFINMYIVPNLLFHMSMVYAIAKANGAELGKGDFDGLHVYPKDFSFIK</sequence>
<dbReference type="RefSeq" id="WP_017109862.1">
    <property type="nucleotide sequence ID" value="NZ_CP094659.1"/>
</dbReference>
<organism evidence="1 2">
    <name type="scientific">Vibrio lentus</name>
    <dbReference type="NCBI Taxonomy" id="136468"/>
    <lineage>
        <taxon>Bacteria</taxon>
        <taxon>Pseudomonadati</taxon>
        <taxon>Pseudomonadota</taxon>
        <taxon>Gammaproteobacteria</taxon>
        <taxon>Vibrionales</taxon>
        <taxon>Vibrionaceae</taxon>
        <taxon>Vibrio</taxon>
    </lineage>
</organism>
<proteinExistence type="predicted"/>
<dbReference type="SUPFAM" id="SSF109854">
    <property type="entry name" value="DinB/YfiT-like putative metalloenzymes"/>
    <property type="match status" value="1"/>
</dbReference>
<reference evidence="2" key="1">
    <citation type="submission" date="2016-07" db="EMBL/GenBank/DDBJ databases">
        <title>Nontailed viruses are major unrecognized killers of bacteria in the ocean.</title>
        <authorList>
            <person name="Kauffman K."/>
            <person name="Hussain F."/>
            <person name="Yang J."/>
            <person name="Arevalo P."/>
            <person name="Brown J."/>
            <person name="Cutler M."/>
            <person name="Kelly L."/>
            <person name="Polz M.F."/>
        </authorList>
    </citation>
    <scope>NUCLEOTIDE SEQUENCE [LARGE SCALE GENOMIC DNA]</scope>
    <source>
        <strain evidence="2">10N.261.51.B8</strain>
    </source>
</reference>
<dbReference type="Proteomes" id="UP000235746">
    <property type="component" value="Unassembled WGS sequence"/>
</dbReference>
<evidence type="ECO:0000313" key="1">
    <source>
        <dbReference type="EMBL" id="PML53553.1"/>
    </source>
</evidence>
<dbReference type="InterPro" id="IPR034660">
    <property type="entry name" value="DinB/YfiT-like"/>
</dbReference>
<dbReference type="PANTHER" id="PTHR36922">
    <property type="entry name" value="BLL2446 PROTEIN"/>
    <property type="match status" value="1"/>
</dbReference>
<evidence type="ECO:0008006" key="3">
    <source>
        <dbReference type="Google" id="ProtNLM"/>
    </source>
</evidence>
<dbReference type="InterPro" id="IPR018531">
    <property type="entry name" value="DUF1993"/>
</dbReference>
<dbReference type="PANTHER" id="PTHR36922:SF1">
    <property type="entry name" value="DUF1993 DOMAIN-CONTAINING PROTEIN"/>
    <property type="match status" value="1"/>
</dbReference>
<comment type="caution">
    <text evidence="1">The sequence shown here is derived from an EMBL/GenBank/DDBJ whole genome shotgun (WGS) entry which is preliminary data.</text>
</comment>
<name>A0A2N7IAQ7_9VIBR</name>
<dbReference type="AlphaFoldDB" id="A0A2N7IAQ7"/>
<dbReference type="Pfam" id="PF09351">
    <property type="entry name" value="DUF1993"/>
    <property type="match status" value="1"/>
</dbReference>
<gene>
    <name evidence="1" type="ORF">BCT74_09335</name>
</gene>
<evidence type="ECO:0000313" key="2">
    <source>
        <dbReference type="Proteomes" id="UP000235746"/>
    </source>
</evidence>
<protein>
    <recommendedName>
        <fullName evidence="3">DUF1993 domain-containing protein</fullName>
    </recommendedName>
</protein>